<reference evidence="3" key="1">
    <citation type="submission" date="2019-08" db="EMBL/GenBank/DDBJ databases">
        <title>The improved chromosome-level genome for the pearl oyster Pinctada fucata martensii using PacBio sequencing and Hi-C.</title>
        <authorList>
            <person name="Zheng Z."/>
        </authorList>
    </citation>
    <scope>NUCLEOTIDE SEQUENCE</scope>
    <source>
        <strain evidence="3">ZZ-2019</strain>
        <tissue evidence="3">Adductor muscle</tissue>
    </source>
</reference>
<dbReference type="Proteomes" id="UP001186944">
    <property type="component" value="Unassembled WGS sequence"/>
</dbReference>
<dbReference type="FunFam" id="3.75.10.10:FF:000004">
    <property type="entry name" value="N(G),N(G)-dimethylarginine dimethylaminohydrolase 1"/>
    <property type="match status" value="1"/>
</dbReference>
<dbReference type="Gene3D" id="3.75.10.10">
    <property type="entry name" value="L-arginine/glycine Amidinotransferase, Chain A"/>
    <property type="match status" value="1"/>
</dbReference>
<keyword evidence="4" id="KW-1185">Reference proteome</keyword>
<dbReference type="PANTHER" id="PTHR12737:SF9">
    <property type="entry name" value="DIMETHYLARGININASE"/>
    <property type="match status" value="1"/>
</dbReference>
<dbReference type="GO" id="GO:0000052">
    <property type="term" value="P:citrulline metabolic process"/>
    <property type="evidence" value="ECO:0007669"/>
    <property type="project" value="TreeGrafter"/>
</dbReference>
<dbReference type="AlphaFoldDB" id="A0AA89BR30"/>
<evidence type="ECO:0008006" key="5">
    <source>
        <dbReference type="Google" id="ProtNLM"/>
    </source>
</evidence>
<dbReference type="GO" id="GO:0016403">
    <property type="term" value="F:dimethylargininase activity"/>
    <property type="evidence" value="ECO:0007669"/>
    <property type="project" value="TreeGrafter"/>
</dbReference>
<dbReference type="GO" id="GO:0016597">
    <property type="term" value="F:amino acid binding"/>
    <property type="evidence" value="ECO:0007669"/>
    <property type="project" value="TreeGrafter"/>
</dbReference>
<dbReference type="GO" id="GO:0045429">
    <property type="term" value="P:positive regulation of nitric oxide biosynthetic process"/>
    <property type="evidence" value="ECO:0007669"/>
    <property type="project" value="TreeGrafter"/>
</dbReference>
<dbReference type="GO" id="GO:0006525">
    <property type="term" value="P:arginine metabolic process"/>
    <property type="evidence" value="ECO:0007669"/>
    <property type="project" value="TreeGrafter"/>
</dbReference>
<dbReference type="Pfam" id="PF19420">
    <property type="entry name" value="DDAH_eukar"/>
    <property type="match status" value="1"/>
</dbReference>
<evidence type="ECO:0000313" key="3">
    <source>
        <dbReference type="EMBL" id="KAK3087896.1"/>
    </source>
</evidence>
<evidence type="ECO:0000256" key="2">
    <source>
        <dbReference type="ARBA" id="ARBA00022801"/>
    </source>
</evidence>
<dbReference type="PANTHER" id="PTHR12737">
    <property type="entry name" value="DIMETHYLARGININE DIMETHYLAMINOHYDROLASE"/>
    <property type="match status" value="1"/>
</dbReference>
<organism evidence="3 4">
    <name type="scientific">Pinctada imbricata</name>
    <name type="common">Atlantic pearl-oyster</name>
    <name type="synonym">Pinctada martensii</name>
    <dbReference type="NCBI Taxonomy" id="66713"/>
    <lineage>
        <taxon>Eukaryota</taxon>
        <taxon>Metazoa</taxon>
        <taxon>Spiralia</taxon>
        <taxon>Lophotrochozoa</taxon>
        <taxon>Mollusca</taxon>
        <taxon>Bivalvia</taxon>
        <taxon>Autobranchia</taxon>
        <taxon>Pteriomorphia</taxon>
        <taxon>Pterioida</taxon>
        <taxon>Pterioidea</taxon>
        <taxon>Pteriidae</taxon>
        <taxon>Pinctada</taxon>
    </lineage>
</organism>
<evidence type="ECO:0000256" key="1">
    <source>
        <dbReference type="ARBA" id="ARBA00008532"/>
    </source>
</evidence>
<sequence length="293" mass="32943">MSAFHYNFAVLRRIPKSFVECGCKSDPIHIEKAREEYFQLVETLKKCDLRVIELEEEEDYPDCCFVDDCAVVIGGTALITRPGMKTRQGEVGEIRKILRELKFKIMEILDPDAIIEGGDVLFTGKEIFVGLGEGRRTNEKGASAVASAFPEYNVTPIRIDGPTQLKSLVSMAGRDIIAVGASINATKVMQQIKAVAQFSYRILKLDSDYAANMTYVNGRLIHRTREEIGERSYSTLDEKILYAKHIVSLSEIEKAYGKLTSMVLLLDRVKYPKEIVSNITTQDCIQYSDVSHL</sequence>
<dbReference type="InterPro" id="IPR033199">
    <property type="entry name" value="DDAH-like"/>
</dbReference>
<keyword evidence="2" id="KW-0378">Hydrolase</keyword>
<accession>A0AA89BR30</accession>
<proteinExistence type="inferred from homology"/>
<gene>
    <name evidence="3" type="ORF">FSP39_012247</name>
</gene>
<evidence type="ECO:0000313" key="4">
    <source>
        <dbReference type="Proteomes" id="UP001186944"/>
    </source>
</evidence>
<comment type="similarity">
    <text evidence="1">Belongs to the DDAH family.</text>
</comment>
<name>A0AA89BR30_PINIB</name>
<comment type="caution">
    <text evidence="3">The sequence shown here is derived from an EMBL/GenBank/DDBJ whole genome shotgun (WGS) entry which is preliminary data.</text>
</comment>
<protein>
    <recommendedName>
        <fullName evidence="5">Dimethylargininase</fullName>
    </recommendedName>
</protein>
<dbReference type="SUPFAM" id="SSF55909">
    <property type="entry name" value="Pentein"/>
    <property type="match status" value="1"/>
</dbReference>
<dbReference type="EMBL" id="VSWD01000011">
    <property type="protein sequence ID" value="KAK3087896.1"/>
    <property type="molecule type" value="Genomic_DNA"/>
</dbReference>